<dbReference type="Proteomes" id="UP000712600">
    <property type="component" value="Unassembled WGS sequence"/>
</dbReference>
<accession>A0A8S9NZ95</accession>
<protein>
    <submittedName>
        <fullName evidence="2">Uncharacterized protein</fullName>
    </submittedName>
</protein>
<dbReference type="AlphaFoldDB" id="A0A8S9NZ95"/>
<evidence type="ECO:0000313" key="2">
    <source>
        <dbReference type="EMBL" id="KAF3506612.1"/>
    </source>
</evidence>
<organism evidence="2 3">
    <name type="scientific">Brassica cretica</name>
    <name type="common">Mustard</name>
    <dbReference type="NCBI Taxonomy" id="69181"/>
    <lineage>
        <taxon>Eukaryota</taxon>
        <taxon>Viridiplantae</taxon>
        <taxon>Streptophyta</taxon>
        <taxon>Embryophyta</taxon>
        <taxon>Tracheophyta</taxon>
        <taxon>Spermatophyta</taxon>
        <taxon>Magnoliopsida</taxon>
        <taxon>eudicotyledons</taxon>
        <taxon>Gunneridae</taxon>
        <taxon>Pentapetalae</taxon>
        <taxon>rosids</taxon>
        <taxon>malvids</taxon>
        <taxon>Brassicales</taxon>
        <taxon>Brassicaceae</taxon>
        <taxon>Brassiceae</taxon>
        <taxon>Brassica</taxon>
    </lineage>
</organism>
<comment type="caution">
    <text evidence="2">The sequence shown here is derived from an EMBL/GenBank/DDBJ whole genome shotgun (WGS) entry which is preliminary data.</text>
</comment>
<gene>
    <name evidence="2" type="ORF">F2Q69_00002951</name>
</gene>
<reference evidence="2" key="1">
    <citation type="submission" date="2019-12" db="EMBL/GenBank/DDBJ databases">
        <title>Genome sequencing and annotation of Brassica cretica.</title>
        <authorList>
            <person name="Studholme D.J."/>
            <person name="Sarris P."/>
        </authorList>
    </citation>
    <scope>NUCLEOTIDE SEQUENCE</scope>
    <source>
        <strain evidence="2">PFS-109/04</strain>
        <tissue evidence="2">Leaf</tissue>
    </source>
</reference>
<sequence>MDVTTPLCSALDPKQLFIYLKEAETEQQITQKDSHRACILTWSWWEVEPMVGTEGSREDAILHALELEKEVKQETSRPRDNYPVTNQGENGGSLSYNEDLFCKHISRCVLLTPRNPSKGNKTKGSSNTQDISNHSIQFTYRVLVEDAVDEDFGV</sequence>
<evidence type="ECO:0000313" key="3">
    <source>
        <dbReference type="Proteomes" id="UP000712600"/>
    </source>
</evidence>
<feature type="region of interest" description="Disordered" evidence="1">
    <location>
        <begin position="71"/>
        <end position="91"/>
    </location>
</feature>
<evidence type="ECO:0000256" key="1">
    <source>
        <dbReference type="SAM" id="MobiDB-lite"/>
    </source>
</evidence>
<dbReference type="EMBL" id="QGKX02001521">
    <property type="protein sequence ID" value="KAF3506612.1"/>
    <property type="molecule type" value="Genomic_DNA"/>
</dbReference>
<proteinExistence type="predicted"/>
<name>A0A8S9NZ95_BRACR</name>
<feature type="compositionally biased region" description="Basic and acidic residues" evidence="1">
    <location>
        <begin position="71"/>
        <end position="80"/>
    </location>
</feature>